<dbReference type="Gene3D" id="2.130.10.10">
    <property type="entry name" value="YVTN repeat-like/Quinoprotein amine dehydrogenase"/>
    <property type="match status" value="3"/>
</dbReference>
<dbReference type="InterPro" id="IPR001680">
    <property type="entry name" value="WD40_rpt"/>
</dbReference>
<sequence length="354" mass="36390">MAAVLALGLATAVFLTTRGGPAPADDAGPPRRALFLGTLTGHKGPVSALAFSPDGRVLASGGADGTVRLWDTATGKQKALVEHDQPVLQLAYSNDGRTLVGISGESEFVGGPLWLADPATGRVRRTLPGTYVTNVAFHPRNGSFAVADETGIVFTYDAEDGSMKDQIPVAGPTTSVDGLRYSPDGAWLGVSAGALVRLWDPRTVTSAPRTELTAPEFTKIGKRFTTFSASPVVLFSPDSKTVITEGAMDGCRLWTTSGDVRTSACSGAGVAGAALAPDGRSLVTFGTGRRTVEVWNANAGRKTFTYRGHLGDVTAVAVSPGGDLVASGGADRIVRLWQAPGLGQGAAPQPTEGG</sequence>
<evidence type="ECO:0000256" key="3">
    <source>
        <dbReference type="PROSITE-ProRule" id="PRU00221"/>
    </source>
</evidence>
<accession>A0A6G9H6J9</accession>
<evidence type="ECO:0000256" key="2">
    <source>
        <dbReference type="ARBA" id="ARBA00022737"/>
    </source>
</evidence>
<dbReference type="PANTHER" id="PTHR19879">
    <property type="entry name" value="TRANSCRIPTION INITIATION FACTOR TFIID"/>
    <property type="match status" value="1"/>
</dbReference>
<keyword evidence="6" id="KW-1185">Reference proteome</keyword>
<feature type="signal peptide" evidence="4">
    <location>
        <begin position="1"/>
        <end position="24"/>
    </location>
</feature>
<dbReference type="CDD" id="cd00200">
    <property type="entry name" value="WD40"/>
    <property type="match status" value="1"/>
</dbReference>
<dbReference type="PROSITE" id="PS50294">
    <property type="entry name" value="WD_REPEATS_REGION"/>
    <property type="match status" value="2"/>
</dbReference>
<gene>
    <name evidence="5" type="ORF">HA039_31110</name>
</gene>
<evidence type="ECO:0000256" key="4">
    <source>
        <dbReference type="SAM" id="SignalP"/>
    </source>
</evidence>
<organism evidence="5 6">
    <name type="scientific">Streptomyces liangshanensis</name>
    <dbReference type="NCBI Taxonomy" id="2717324"/>
    <lineage>
        <taxon>Bacteria</taxon>
        <taxon>Bacillati</taxon>
        <taxon>Actinomycetota</taxon>
        <taxon>Actinomycetes</taxon>
        <taxon>Kitasatosporales</taxon>
        <taxon>Streptomycetaceae</taxon>
        <taxon>Streptomyces</taxon>
    </lineage>
</organism>
<dbReference type="PROSITE" id="PS50082">
    <property type="entry name" value="WD_REPEATS_2"/>
    <property type="match status" value="2"/>
</dbReference>
<proteinExistence type="predicted"/>
<evidence type="ECO:0000313" key="6">
    <source>
        <dbReference type="Proteomes" id="UP000501179"/>
    </source>
</evidence>
<feature type="repeat" description="WD" evidence="3">
    <location>
        <begin position="306"/>
        <end position="338"/>
    </location>
</feature>
<dbReference type="AlphaFoldDB" id="A0A6G9H6J9"/>
<dbReference type="EMBL" id="CP050177">
    <property type="protein sequence ID" value="QIQ06172.1"/>
    <property type="molecule type" value="Genomic_DNA"/>
</dbReference>
<keyword evidence="1 3" id="KW-0853">WD repeat</keyword>
<dbReference type="SMART" id="SM00320">
    <property type="entry name" value="WD40"/>
    <property type="match status" value="6"/>
</dbReference>
<dbReference type="SUPFAM" id="SSF50998">
    <property type="entry name" value="Quinoprotein alcohol dehydrogenase-like"/>
    <property type="match status" value="1"/>
</dbReference>
<dbReference type="KEGG" id="slia:HA039_31110"/>
<dbReference type="InterPro" id="IPR011047">
    <property type="entry name" value="Quinoprotein_ADH-like_sf"/>
</dbReference>
<dbReference type="Pfam" id="PF00400">
    <property type="entry name" value="WD40"/>
    <property type="match status" value="3"/>
</dbReference>
<dbReference type="InterPro" id="IPR019775">
    <property type="entry name" value="WD40_repeat_CS"/>
</dbReference>
<evidence type="ECO:0000313" key="5">
    <source>
        <dbReference type="EMBL" id="QIQ06172.1"/>
    </source>
</evidence>
<dbReference type="RefSeq" id="WP_167034993.1">
    <property type="nucleotide sequence ID" value="NZ_CP050177.1"/>
</dbReference>
<evidence type="ECO:0000256" key="1">
    <source>
        <dbReference type="ARBA" id="ARBA00022574"/>
    </source>
</evidence>
<keyword evidence="4" id="KW-0732">Signal</keyword>
<protein>
    <submittedName>
        <fullName evidence="5">WD40 repeat domain-containing protein</fullName>
    </submittedName>
</protein>
<feature type="repeat" description="WD" evidence="3">
    <location>
        <begin position="39"/>
        <end position="80"/>
    </location>
</feature>
<reference evidence="5 6" key="1">
    <citation type="submission" date="2020-03" db="EMBL/GenBank/DDBJ databases">
        <title>A novel species.</title>
        <authorList>
            <person name="Gao J."/>
        </authorList>
    </citation>
    <scope>NUCLEOTIDE SEQUENCE [LARGE SCALE GENOMIC DNA]</scope>
    <source>
        <strain evidence="5 6">QMT-12</strain>
    </source>
</reference>
<dbReference type="PROSITE" id="PS00678">
    <property type="entry name" value="WD_REPEATS_1"/>
    <property type="match status" value="1"/>
</dbReference>
<dbReference type="InterPro" id="IPR015943">
    <property type="entry name" value="WD40/YVTN_repeat-like_dom_sf"/>
</dbReference>
<dbReference type="Proteomes" id="UP000501179">
    <property type="component" value="Chromosome"/>
</dbReference>
<name>A0A6G9H6J9_9ACTN</name>
<keyword evidence="2" id="KW-0677">Repeat</keyword>
<feature type="chain" id="PRO_5026158018" evidence="4">
    <location>
        <begin position="25"/>
        <end position="354"/>
    </location>
</feature>
<dbReference type="PANTHER" id="PTHR19879:SF9">
    <property type="entry name" value="TRANSCRIPTION INITIATION FACTOR TFIID SUBUNIT 5"/>
    <property type="match status" value="1"/>
</dbReference>